<dbReference type="Proteomes" id="UP000240624">
    <property type="component" value="Unassembled WGS sequence"/>
</dbReference>
<organism evidence="3 4">
    <name type="scientific">Limimaricola soesokkakensis</name>
    <dbReference type="NCBI Taxonomy" id="1343159"/>
    <lineage>
        <taxon>Bacteria</taxon>
        <taxon>Pseudomonadati</taxon>
        <taxon>Pseudomonadota</taxon>
        <taxon>Alphaproteobacteria</taxon>
        <taxon>Rhodobacterales</taxon>
        <taxon>Paracoccaceae</taxon>
        <taxon>Limimaricola</taxon>
    </lineage>
</organism>
<dbReference type="Proteomes" id="UP000193495">
    <property type="component" value="Unassembled WGS sequence"/>
</dbReference>
<dbReference type="AlphaFoldDB" id="A0A1X6ZDG3"/>
<reference evidence="2 5" key="2">
    <citation type="submission" date="2018-03" db="EMBL/GenBank/DDBJ databases">
        <title>Genomic Encyclopedia of Archaeal and Bacterial Type Strains, Phase II (KMG-II): from individual species to whole genera.</title>
        <authorList>
            <person name="Goeker M."/>
        </authorList>
    </citation>
    <scope>NUCLEOTIDE SEQUENCE [LARGE SCALE GENOMIC DNA]</scope>
    <source>
        <strain evidence="2 5">DSM 29956</strain>
    </source>
</reference>
<evidence type="ECO:0000313" key="3">
    <source>
        <dbReference type="EMBL" id="SLN48346.1"/>
    </source>
</evidence>
<reference evidence="3 4" key="1">
    <citation type="submission" date="2017-03" db="EMBL/GenBank/DDBJ databases">
        <authorList>
            <person name="Afonso C.L."/>
            <person name="Miller P.J."/>
            <person name="Scott M.A."/>
            <person name="Spackman E."/>
            <person name="Goraichik I."/>
            <person name="Dimitrov K.M."/>
            <person name="Suarez D.L."/>
            <person name="Swayne D.E."/>
        </authorList>
    </citation>
    <scope>NUCLEOTIDE SEQUENCE [LARGE SCALE GENOMIC DNA]</scope>
    <source>
        <strain evidence="3 4">CECT 8367</strain>
    </source>
</reference>
<sequence length="236" mass="25584">MTDMDEPRDSCRTDLLSSTAMPGQDAVPPDAAVAWEDTDLAMERLDVAQMSRLEQANIDLVLESLRIDPARLDLRPLIRFWSHVCISHGELISEVVGHGISDRTIVRALQEAQDEAELSPAMDEIAAACPDLAARLRAALVDPRMTRMWSPSDLEWRACGFRMGDLASAVEMWDGEDLHALSGVLQEMVELCCVTGDTVADHIDLDDLPPAALLAAGIDASVPGEVSGNGVERQAV</sequence>
<dbReference type="RefSeq" id="WP_085896500.1">
    <property type="nucleotide sequence ID" value="NZ_FWFY01000005.1"/>
</dbReference>
<feature type="compositionally biased region" description="Basic and acidic residues" evidence="1">
    <location>
        <begin position="1"/>
        <end position="12"/>
    </location>
</feature>
<accession>A0A1X6ZDG3</accession>
<feature type="region of interest" description="Disordered" evidence="1">
    <location>
        <begin position="1"/>
        <end position="27"/>
    </location>
</feature>
<keyword evidence="5" id="KW-1185">Reference proteome</keyword>
<protein>
    <submittedName>
        <fullName evidence="3">Uncharacterized protein</fullName>
    </submittedName>
</protein>
<dbReference type="OrthoDB" id="9956410at2"/>
<evidence type="ECO:0000313" key="2">
    <source>
        <dbReference type="EMBL" id="PSK86302.1"/>
    </source>
</evidence>
<dbReference type="EMBL" id="PYGB01000005">
    <property type="protein sequence ID" value="PSK86302.1"/>
    <property type="molecule type" value="Genomic_DNA"/>
</dbReference>
<proteinExistence type="predicted"/>
<evidence type="ECO:0000256" key="1">
    <source>
        <dbReference type="SAM" id="MobiDB-lite"/>
    </source>
</evidence>
<dbReference type="EMBL" id="FWFY01000005">
    <property type="protein sequence ID" value="SLN48346.1"/>
    <property type="molecule type" value="Genomic_DNA"/>
</dbReference>
<evidence type="ECO:0000313" key="5">
    <source>
        <dbReference type="Proteomes" id="UP000240624"/>
    </source>
</evidence>
<gene>
    <name evidence="2" type="ORF">CLV79_1059</name>
    <name evidence="3" type="ORF">LOS8367_02163</name>
</gene>
<name>A0A1X6ZDG3_9RHOB</name>
<evidence type="ECO:0000313" key="4">
    <source>
        <dbReference type="Proteomes" id="UP000193495"/>
    </source>
</evidence>